<dbReference type="Pfam" id="PF02458">
    <property type="entry name" value="Transferase"/>
    <property type="match status" value="1"/>
</dbReference>
<gene>
    <name evidence="2" type="ORF">FPE_LOCUS286</name>
</gene>
<dbReference type="GO" id="GO:0016740">
    <property type="term" value="F:transferase activity"/>
    <property type="evidence" value="ECO:0007669"/>
    <property type="project" value="UniProtKB-KW"/>
</dbReference>
<evidence type="ECO:0000313" key="2">
    <source>
        <dbReference type="EMBL" id="CAI9752855.1"/>
    </source>
</evidence>
<dbReference type="InterPro" id="IPR023213">
    <property type="entry name" value="CAT-like_dom_sf"/>
</dbReference>
<dbReference type="Gene3D" id="3.30.559.10">
    <property type="entry name" value="Chloramphenicol acetyltransferase-like domain"/>
    <property type="match status" value="1"/>
</dbReference>
<proteinExistence type="predicted"/>
<reference evidence="2" key="1">
    <citation type="submission" date="2023-05" db="EMBL/GenBank/DDBJ databases">
        <authorList>
            <person name="Huff M."/>
        </authorList>
    </citation>
    <scope>NUCLEOTIDE SEQUENCE</scope>
</reference>
<evidence type="ECO:0000313" key="3">
    <source>
        <dbReference type="Proteomes" id="UP000834106"/>
    </source>
</evidence>
<dbReference type="Proteomes" id="UP000834106">
    <property type="component" value="Chromosome 1"/>
</dbReference>
<dbReference type="AlphaFoldDB" id="A0AAD1YL69"/>
<dbReference type="PANTHER" id="PTHR31896">
    <property type="entry name" value="FAMILY REGULATORY PROTEIN, PUTATIVE (AFU_ORTHOLOGUE AFUA_3G14730)-RELATED"/>
    <property type="match status" value="1"/>
</dbReference>
<name>A0AAD1YL69_9LAMI</name>
<dbReference type="InterPro" id="IPR051283">
    <property type="entry name" value="Sec_Metabolite_Acyltrans"/>
</dbReference>
<keyword evidence="3" id="KW-1185">Reference proteome</keyword>
<protein>
    <submittedName>
        <fullName evidence="2">Uncharacterized protein</fullName>
    </submittedName>
</protein>
<dbReference type="EMBL" id="OU503036">
    <property type="protein sequence ID" value="CAI9752855.1"/>
    <property type="molecule type" value="Genomic_DNA"/>
</dbReference>
<sequence length="216" mass="24645">MSQGSGHPWKLPSLLCGFSTYHLNLPVKIPSLQQEFIDEFSQPPLKERFFSFRKENIAKLESKANDEIGKTSSISSLQVLLAHIRRSVISCRGIDDANQKVTFILHMGARNWLLPPLWEGYFGNAIHGGIVMSMPNELLSHGLGWTAQKLKQIKATQTHDEETKYFSVEWLKSPLMVKERSINIFVVRSSPWFSVYGNDLGWGKQIRWKVDCISRA</sequence>
<organism evidence="2 3">
    <name type="scientific">Fraxinus pennsylvanica</name>
    <dbReference type="NCBI Taxonomy" id="56036"/>
    <lineage>
        <taxon>Eukaryota</taxon>
        <taxon>Viridiplantae</taxon>
        <taxon>Streptophyta</taxon>
        <taxon>Embryophyta</taxon>
        <taxon>Tracheophyta</taxon>
        <taxon>Spermatophyta</taxon>
        <taxon>Magnoliopsida</taxon>
        <taxon>eudicotyledons</taxon>
        <taxon>Gunneridae</taxon>
        <taxon>Pentapetalae</taxon>
        <taxon>asterids</taxon>
        <taxon>lamiids</taxon>
        <taxon>Lamiales</taxon>
        <taxon>Oleaceae</taxon>
        <taxon>Oleeae</taxon>
        <taxon>Fraxinus</taxon>
    </lineage>
</organism>
<dbReference type="PANTHER" id="PTHR31896:SF43">
    <property type="entry name" value="PROTEIN ENHANCED PSEUDOMONAS SUSCEPTIBILITY 1"/>
    <property type="match status" value="1"/>
</dbReference>
<keyword evidence="1" id="KW-0808">Transferase</keyword>
<evidence type="ECO:0000256" key="1">
    <source>
        <dbReference type="ARBA" id="ARBA00022679"/>
    </source>
</evidence>
<accession>A0AAD1YL69</accession>